<dbReference type="PROSITE" id="PS50883">
    <property type="entry name" value="EAL"/>
    <property type="match status" value="1"/>
</dbReference>
<dbReference type="SUPFAM" id="SSF141868">
    <property type="entry name" value="EAL domain-like"/>
    <property type="match status" value="1"/>
</dbReference>
<dbReference type="Gene3D" id="3.30.70.270">
    <property type="match status" value="1"/>
</dbReference>
<dbReference type="InterPro" id="IPR000700">
    <property type="entry name" value="PAS-assoc_C"/>
</dbReference>
<dbReference type="Pfam" id="PF00990">
    <property type="entry name" value="GGDEF"/>
    <property type="match status" value="1"/>
</dbReference>
<reference evidence="7 8" key="1">
    <citation type="submission" date="2016-10" db="EMBL/GenBank/DDBJ databases">
        <authorList>
            <person name="Varghese N."/>
            <person name="Submissions S."/>
        </authorList>
    </citation>
    <scope>NUCLEOTIDE SEQUENCE [LARGE SCALE GENOMIC DNA]</scope>
    <source>
        <strain evidence="7 8">DSM 16392</strain>
    </source>
</reference>
<dbReference type="InterPro" id="IPR043128">
    <property type="entry name" value="Rev_trsase/Diguanyl_cyclase"/>
</dbReference>
<keyword evidence="1" id="KW-0597">Phosphoprotein</keyword>
<dbReference type="SUPFAM" id="SSF55073">
    <property type="entry name" value="Nucleotide cyclase"/>
    <property type="match status" value="1"/>
</dbReference>
<dbReference type="InterPro" id="IPR035919">
    <property type="entry name" value="EAL_sf"/>
</dbReference>
<dbReference type="PROSITE" id="PS50887">
    <property type="entry name" value="GGDEF"/>
    <property type="match status" value="1"/>
</dbReference>
<dbReference type="InterPro" id="IPR001633">
    <property type="entry name" value="EAL_dom"/>
</dbReference>
<organism evidence="7 8">
    <name type="scientific">Pseudovibrio ascidiaceicola</name>
    <dbReference type="NCBI Taxonomy" id="285279"/>
    <lineage>
        <taxon>Bacteria</taxon>
        <taxon>Pseudomonadati</taxon>
        <taxon>Pseudomonadota</taxon>
        <taxon>Alphaproteobacteria</taxon>
        <taxon>Hyphomicrobiales</taxon>
        <taxon>Stappiaceae</taxon>
        <taxon>Pseudovibrio</taxon>
    </lineage>
</organism>
<comment type="caution">
    <text evidence="7">The sequence shown here is derived from an EMBL/GenBank/DDBJ whole genome shotgun (WGS) entry which is preliminary data.</text>
</comment>
<dbReference type="RefSeq" id="WP_093518388.1">
    <property type="nucleotide sequence ID" value="NZ_FOSK01000003.1"/>
</dbReference>
<accession>A0A1I3Y2B0</accession>
<keyword evidence="2" id="KW-0175">Coiled coil</keyword>
<feature type="coiled-coil region" evidence="2">
    <location>
        <begin position="120"/>
        <end position="154"/>
    </location>
</feature>
<feature type="domain" description="EAL" evidence="5">
    <location>
        <begin position="455"/>
        <end position="709"/>
    </location>
</feature>
<name>A0A1I3Y2B0_9HYPH</name>
<dbReference type="Pfam" id="PF00563">
    <property type="entry name" value="EAL"/>
    <property type="match status" value="1"/>
</dbReference>
<dbReference type="Pfam" id="PF00072">
    <property type="entry name" value="Response_reg"/>
    <property type="match status" value="1"/>
</dbReference>
<dbReference type="Gene3D" id="3.40.50.2300">
    <property type="match status" value="1"/>
</dbReference>
<feature type="domain" description="PAC" evidence="4">
    <location>
        <begin position="229"/>
        <end position="281"/>
    </location>
</feature>
<dbReference type="PANTHER" id="PTHR44757">
    <property type="entry name" value="DIGUANYLATE CYCLASE DGCP"/>
    <property type="match status" value="1"/>
</dbReference>
<dbReference type="InterPro" id="IPR001789">
    <property type="entry name" value="Sig_transdc_resp-reg_receiver"/>
</dbReference>
<dbReference type="SUPFAM" id="SSF55785">
    <property type="entry name" value="PYP-like sensor domain (PAS domain)"/>
    <property type="match status" value="1"/>
</dbReference>
<dbReference type="CDD" id="cd17551">
    <property type="entry name" value="REC_RpfG-like"/>
    <property type="match status" value="1"/>
</dbReference>
<dbReference type="Pfam" id="PF08448">
    <property type="entry name" value="PAS_4"/>
    <property type="match status" value="1"/>
</dbReference>
<dbReference type="SUPFAM" id="SSF52172">
    <property type="entry name" value="CheY-like"/>
    <property type="match status" value="1"/>
</dbReference>
<dbReference type="EMBL" id="FOSK01000003">
    <property type="protein sequence ID" value="SFK25978.1"/>
    <property type="molecule type" value="Genomic_DNA"/>
</dbReference>
<dbReference type="InterPro" id="IPR000014">
    <property type="entry name" value="PAS"/>
</dbReference>
<dbReference type="InterPro" id="IPR000160">
    <property type="entry name" value="GGDEF_dom"/>
</dbReference>
<gene>
    <name evidence="7" type="ORF">SAMN04488518_103314</name>
</gene>
<dbReference type="PANTHER" id="PTHR44757:SF2">
    <property type="entry name" value="BIOFILM ARCHITECTURE MAINTENANCE PROTEIN MBAA"/>
    <property type="match status" value="1"/>
</dbReference>
<dbReference type="NCBIfam" id="TIGR00229">
    <property type="entry name" value="sensory_box"/>
    <property type="match status" value="1"/>
</dbReference>
<dbReference type="InterPro" id="IPR052155">
    <property type="entry name" value="Biofilm_reg_signaling"/>
</dbReference>
<dbReference type="SMART" id="SM00052">
    <property type="entry name" value="EAL"/>
    <property type="match status" value="1"/>
</dbReference>
<evidence type="ECO:0000259" key="4">
    <source>
        <dbReference type="PROSITE" id="PS50113"/>
    </source>
</evidence>
<protein>
    <submittedName>
        <fullName evidence="7">PAS domain S-box-containing protein/diguanylate cyclase (GGDEF) domain-containing protein</fullName>
    </submittedName>
</protein>
<evidence type="ECO:0000259" key="5">
    <source>
        <dbReference type="PROSITE" id="PS50883"/>
    </source>
</evidence>
<evidence type="ECO:0000259" key="6">
    <source>
        <dbReference type="PROSITE" id="PS50887"/>
    </source>
</evidence>
<dbReference type="Proteomes" id="UP000199598">
    <property type="component" value="Unassembled WGS sequence"/>
</dbReference>
<dbReference type="NCBIfam" id="TIGR00254">
    <property type="entry name" value="GGDEF"/>
    <property type="match status" value="1"/>
</dbReference>
<dbReference type="SMART" id="SM00448">
    <property type="entry name" value="REC"/>
    <property type="match status" value="1"/>
</dbReference>
<dbReference type="CDD" id="cd01948">
    <property type="entry name" value="EAL"/>
    <property type="match status" value="1"/>
</dbReference>
<proteinExistence type="predicted"/>
<feature type="domain" description="Response regulatory" evidence="3">
    <location>
        <begin position="3"/>
        <end position="121"/>
    </location>
</feature>
<dbReference type="Gene3D" id="3.30.450.20">
    <property type="entry name" value="PAS domain"/>
    <property type="match status" value="1"/>
</dbReference>
<keyword evidence="8" id="KW-1185">Reference proteome</keyword>
<evidence type="ECO:0000259" key="3">
    <source>
        <dbReference type="PROSITE" id="PS50110"/>
    </source>
</evidence>
<dbReference type="PROSITE" id="PS50113">
    <property type="entry name" value="PAC"/>
    <property type="match status" value="1"/>
</dbReference>
<sequence>MTTIVIVDDRAINRSIFEKLALAVDASVKVHCFASPVDALEYMESSVPDLIITDYSMPEMDGADLTQKVRALEHCSDVPIVVITVFTDRSFRIRALEAGATDFLQSPVDHNEFVSRARNLLALREEQNAVKRHARFLEQELVNVEQQSKEALRDSREQLAQVIDSVPAMITTSTRDGLCAFSNAAWARFLDSTTAELVGEDTYGKFDKFTRERNRRLDRKVFITGRALPPYEIEQRNHAGDIFHFIVTKSPLLDVDGNTTHVVTTATNISDRKRAEAHLLHIAHHDALTGLPNRTMLGERIDEEIFQCRNSGRSFALHFIDLDRFKSINDALGHRTGDRLLEVLAERLLRCVDGSDLVARLGGDEFAILQTDLKSSEEALRFAQHLVSVVEEPFHISGRELQTSASVGITKYPEDGLNSEELLRCADMAMYQSKADGGNTFHLFSTKMDHHVKETVALEAELRNAIEHDQLELFYQPQIDLRTQEIVGAEALLRWNRPDYGVVAPNVFLGTAEEVGLILPIGEWVIFAACQQAKKWLDLGVATPRIAVNISPTQFRKQNVPQLLKDALVSCSLPPDKLEIEITENIVLHGSEATVRDLREIREMGIAVSIDDFGTGYSSLAYLSRYSVDCLKIDRCFTRDMMTDPNNTVIIKAIVGLGKSLDLSIIAEGVETREQAEYLTDAGCEMAQGYLFGKPVPADDFLRLLEEQAANLQGNGQQRALVGAEFEL</sequence>
<dbReference type="SMART" id="SM00267">
    <property type="entry name" value="GGDEF"/>
    <property type="match status" value="1"/>
</dbReference>
<evidence type="ECO:0000256" key="2">
    <source>
        <dbReference type="SAM" id="Coils"/>
    </source>
</evidence>
<feature type="domain" description="GGDEF" evidence="6">
    <location>
        <begin position="313"/>
        <end position="446"/>
    </location>
</feature>
<dbReference type="InterPro" id="IPR029787">
    <property type="entry name" value="Nucleotide_cyclase"/>
</dbReference>
<evidence type="ECO:0000313" key="7">
    <source>
        <dbReference type="EMBL" id="SFK25978.1"/>
    </source>
</evidence>
<evidence type="ECO:0000313" key="8">
    <source>
        <dbReference type="Proteomes" id="UP000199598"/>
    </source>
</evidence>
<dbReference type="InterPro" id="IPR013656">
    <property type="entry name" value="PAS_4"/>
</dbReference>
<dbReference type="Gene3D" id="3.20.20.450">
    <property type="entry name" value="EAL domain"/>
    <property type="match status" value="1"/>
</dbReference>
<dbReference type="PROSITE" id="PS50110">
    <property type="entry name" value="RESPONSE_REGULATORY"/>
    <property type="match status" value="1"/>
</dbReference>
<feature type="modified residue" description="4-aspartylphosphate" evidence="1">
    <location>
        <position position="54"/>
    </location>
</feature>
<dbReference type="CDD" id="cd01949">
    <property type="entry name" value="GGDEF"/>
    <property type="match status" value="1"/>
</dbReference>
<dbReference type="InterPro" id="IPR011006">
    <property type="entry name" value="CheY-like_superfamily"/>
</dbReference>
<evidence type="ECO:0000256" key="1">
    <source>
        <dbReference type="PROSITE-ProRule" id="PRU00169"/>
    </source>
</evidence>
<dbReference type="InterPro" id="IPR035965">
    <property type="entry name" value="PAS-like_dom_sf"/>
</dbReference>